<dbReference type="Gene3D" id="3.30.40.10">
    <property type="entry name" value="Zinc/RING finger domain, C3HC4 (zinc finger)"/>
    <property type="match status" value="2"/>
</dbReference>
<evidence type="ECO:0000259" key="8">
    <source>
        <dbReference type="PROSITE" id="PS50089"/>
    </source>
</evidence>
<comment type="similarity">
    <text evidence="1">Belongs to the SNF2/RAD54 helicase family. RAD16 subfamily.</text>
</comment>
<feature type="domain" description="Helicase ATP-binding" evidence="9">
    <location>
        <begin position="461"/>
        <end position="652"/>
    </location>
</feature>
<keyword evidence="3 6" id="KW-0863">Zinc-finger</keyword>
<dbReference type="Gene3D" id="3.40.50.10810">
    <property type="entry name" value="Tandem AAA-ATPase domain"/>
    <property type="match status" value="2"/>
</dbReference>
<evidence type="ECO:0000256" key="3">
    <source>
        <dbReference type="ARBA" id="ARBA00022771"/>
    </source>
</evidence>
<reference evidence="11 12" key="1">
    <citation type="journal article" date="2016" name="Sci. Rep.">
        <title>The Dendrobium catenatum Lindl. genome sequence provides insights into polysaccharide synthase, floral development and adaptive evolution.</title>
        <authorList>
            <person name="Zhang G.Q."/>
            <person name="Xu Q."/>
            <person name="Bian C."/>
            <person name="Tsai W.C."/>
            <person name="Yeh C.M."/>
            <person name="Liu K.W."/>
            <person name="Yoshida K."/>
            <person name="Zhang L.S."/>
            <person name="Chang S.B."/>
            <person name="Chen F."/>
            <person name="Shi Y."/>
            <person name="Su Y.Y."/>
            <person name="Zhang Y.Q."/>
            <person name="Chen L.J."/>
            <person name="Yin Y."/>
            <person name="Lin M."/>
            <person name="Huang H."/>
            <person name="Deng H."/>
            <person name="Wang Z.W."/>
            <person name="Zhu S.L."/>
            <person name="Zhao X."/>
            <person name="Deng C."/>
            <person name="Niu S.C."/>
            <person name="Huang J."/>
            <person name="Wang M."/>
            <person name="Liu G.H."/>
            <person name="Yang H.J."/>
            <person name="Xiao X.J."/>
            <person name="Hsiao Y.Y."/>
            <person name="Wu W.L."/>
            <person name="Chen Y.Y."/>
            <person name="Mitsuda N."/>
            <person name="Ohme-Takagi M."/>
            <person name="Luo Y.B."/>
            <person name="Van de Peer Y."/>
            <person name="Liu Z.J."/>
        </authorList>
    </citation>
    <scope>NUCLEOTIDE SEQUENCE [LARGE SCALE GENOMIC DNA]</scope>
    <source>
        <tissue evidence="11">The whole plant</tissue>
    </source>
</reference>
<dbReference type="CDD" id="cd18070">
    <property type="entry name" value="DEXQc_SHPRH"/>
    <property type="match status" value="1"/>
</dbReference>
<dbReference type="Pfam" id="PF00271">
    <property type="entry name" value="Helicase_C"/>
    <property type="match status" value="1"/>
</dbReference>
<keyword evidence="4" id="KW-0378">Hydrolase</keyword>
<evidence type="ECO:0000313" key="12">
    <source>
        <dbReference type="Proteomes" id="UP000233837"/>
    </source>
</evidence>
<reference evidence="11 12" key="2">
    <citation type="journal article" date="2017" name="Nature">
        <title>The Apostasia genome and the evolution of orchids.</title>
        <authorList>
            <person name="Zhang G.Q."/>
            <person name="Liu K.W."/>
            <person name="Li Z."/>
            <person name="Lohaus R."/>
            <person name="Hsiao Y.Y."/>
            <person name="Niu S.C."/>
            <person name="Wang J.Y."/>
            <person name="Lin Y.C."/>
            <person name="Xu Q."/>
            <person name="Chen L.J."/>
            <person name="Yoshida K."/>
            <person name="Fujiwara S."/>
            <person name="Wang Z.W."/>
            <person name="Zhang Y.Q."/>
            <person name="Mitsuda N."/>
            <person name="Wang M."/>
            <person name="Liu G.H."/>
            <person name="Pecoraro L."/>
            <person name="Huang H.X."/>
            <person name="Xiao X.J."/>
            <person name="Lin M."/>
            <person name="Wu X.Y."/>
            <person name="Wu W.L."/>
            <person name="Chen Y.Y."/>
            <person name="Chang S.B."/>
            <person name="Sakamoto S."/>
            <person name="Ohme-Takagi M."/>
            <person name="Yagi M."/>
            <person name="Zeng S.J."/>
            <person name="Shen C.Y."/>
            <person name="Yeh C.M."/>
            <person name="Luo Y.B."/>
            <person name="Tsai W.C."/>
            <person name="Van de Peer Y."/>
            <person name="Liu Z.J."/>
        </authorList>
    </citation>
    <scope>NUCLEOTIDE SEQUENCE [LARGE SCALE GENOMIC DNA]</scope>
    <source>
        <tissue evidence="11">The whole plant</tissue>
    </source>
</reference>
<dbReference type="GO" id="GO:0008270">
    <property type="term" value="F:zinc ion binding"/>
    <property type="evidence" value="ECO:0007669"/>
    <property type="project" value="UniProtKB-KW"/>
</dbReference>
<evidence type="ECO:0000256" key="6">
    <source>
        <dbReference type="PROSITE-ProRule" id="PRU00175"/>
    </source>
</evidence>
<dbReference type="PROSITE" id="PS50089">
    <property type="entry name" value="ZF_RING_2"/>
    <property type="match status" value="1"/>
</dbReference>
<keyword evidence="12" id="KW-1185">Reference proteome</keyword>
<protein>
    <submittedName>
        <fullName evidence="11">SWI/SNF-related matrix-associated actin-dependent regulator of chromatin subfamily A member 3-like 2</fullName>
    </submittedName>
</protein>
<dbReference type="Gene3D" id="3.40.50.300">
    <property type="entry name" value="P-loop containing nucleotide triphosphate hydrolases"/>
    <property type="match status" value="1"/>
</dbReference>
<dbReference type="SMART" id="SM00490">
    <property type="entry name" value="HELICc"/>
    <property type="match status" value="1"/>
</dbReference>
<dbReference type="Pfam" id="PF00176">
    <property type="entry name" value="SNF2-rel_dom"/>
    <property type="match status" value="1"/>
</dbReference>
<dbReference type="InterPro" id="IPR019787">
    <property type="entry name" value="Znf_PHD-finger"/>
</dbReference>
<evidence type="ECO:0000259" key="9">
    <source>
        <dbReference type="PROSITE" id="PS51192"/>
    </source>
</evidence>
<dbReference type="InterPro" id="IPR038718">
    <property type="entry name" value="SNF2-like_sf"/>
</dbReference>
<dbReference type="PROSITE" id="PS01359">
    <property type="entry name" value="ZF_PHD_1"/>
    <property type="match status" value="1"/>
</dbReference>
<sequence length="1669" mass="189552">MGRKKNRPMRSGSLVSEVDDPQSSGVAEQSLVAEGLCTTAGENANFWKPFFIEIESCTSTFDEHFDVAEVSLDNVSFFDGFTNLLVEDSCVDGNFSLRFCLLGVEEGSLRLGNFPVLSADSILLEYIWLGRPDSNGCRETIILFSGQFDGPNECISGLVHLVLFKFLGLRLMLDSILPNNSSARVRIEVMRSAFDACGYPLEVARQPWRRSMMSVMSWLRPEVVTSEFIYGIGQSEVIDDYKCCESRSSGSRNRFEFNAAGFYEAIKPSKEEPNLESDLPDLLPCLRPYQQRAVYWMVSREKGSSAEKFEQFLLAPFSVPVMFLEGKSKMFYNPFNGNVSWRPLQFSYVSGGILADEMGLGKTVELLACIFAHRKQSMDECITDDESEQMGSQIRRQKRERVECICGAASESRKYEGMWVQCDICDAWQHADCVGFSSRKKSSISHDKKSSEMISHIKSKSQRNTKGNSYVIEMEGNFICSLCTELVEATKIKISTGATLVVCPAPIQAQWYSEILRHTRPGSLKIYIYEGARNITTTTALKSTMSELATADIVLTTYDVLKEDLSHDADRHDGDRHFLRFRKRYPVIPTLLTRIHWWRVCLDEAQMVECNTASVTEMAMRLHAHHRWCITGTPIQHRLDDLFGLLRFLRASPFDAYRWWVQVVRDPYEREDKVAMEFIHKMFKQIMWRSSKIHVSEELQLPPQEECLLWLTLSPVEEHFYQKQHETCVRCAEEILRSFRSNSQGRECILGSESSCNSFLSHDEVAKLLWPLLKLRQACCHPQVGSSGLCSLQNSPLTMEEILEVLIGKAKIEGEEALRRVAVALNGLAGLAVIEEDNERAVSLYKEALVVADENSNDYRLDPLLSLHIHYNLAELLSLTSELSCPYMGNHSETNENKRDVTGKYERHYVKRQKVGADCKPNSIKESLEKHAILNSSTVDDNVCEAKENRANNELPSRCYAVGCLRKTCENIKQKYLSAFISKLSVAQQDFKSSYKEVCNLTKECKVQNMSWWVQALDIIEQKEDSSRELMKKIEQAISRVGCNSRSFKVSSGFRNMKGLRYTMQVGLDSLETSRQALITRLLQIDQTMEMPDNADVERKRYCPYCSGGDGNLCTHCELDFVFQKYEAKLFLLRKGNEIGDIASVEEALDHQKRKYALNSFFRNGKDCSGLSVDNGERKQRHAKENIEVLRHPSELEITLGVIRSYSKTILGRQDYALARRHLLLFEAMRREFTQARLLSRSQAQLLGAHDEIKLSTSRLRLKETEDEPTAINILCREELIPCSLQFSSDKFASLSLLSRMKGQLRYLKGLVESKVEIKYRSQFPSSRDHDGINMLNTTASDEIECHFKTEDDHCPICHEKMDSKKMVFECGHVICCKCCLHLTEKVILHPGKCQNWLMCPTCRQRTVIEHVAYVDEKQNKDCGSRTPKALHAQDLNECSIVVQGSYGTKIEAVTRRILWIKSTDQKAKVLVFSSWNDVLDVLQHALDSNNISYVRMKGGRKSQAAIAQFKGEQPLKSKHIQVLLILIQHGSNGLNLLEAQHVILVEPLLNPAIEAQAIGRVHRIGQEKKTFVHRFIVKNTVEESIYKLNLGRSGNSMVGTKANKKQDQPVLTVQDVESLFPTSSMVENSSENFDDVNVAEQSLRHLPAAAAAGLAAERRFMTSHSNQQ</sequence>
<feature type="region of interest" description="Disordered" evidence="7">
    <location>
        <begin position="1"/>
        <end position="22"/>
    </location>
</feature>
<evidence type="ECO:0000256" key="2">
    <source>
        <dbReference type="ARBA" id="ARBA00022723"/>
    </source>
</evidence>
<dbReference type="InterPro" id="IPR000330">
    <property type="entry name" value="SNF2_N"/>
</dbReference>
<feature type="domain" description="Helicase C-terminal" evidence="10">
    <location>
        <begin position="1453"/>
        <end position="1618"/>
    </location>
</feature>
<dbReference type="InterPro" id="IPR013083">
    <property type="entry name" value="Znf_RING/FYVE/PHD"/>
</dbReference>
<proteinExistence type="inferred from homology"/>
<dbReference type="PANTHER" id="PTHR45865:SF1">
    <property type="entry name" value="E3 UBIQUITIN-PROTEIN LIGASE SHPRH"/>
    <property type="match status" value="1"/>
</dbReference>
<evidence type="ECO:0000256" key="4">
    <source>
        <dbReference type="ARBA" id="ARBA00022801"/>
    </source>
</evidence>
<dbReference type="InterPro" id="IPR019786">
    <property type="entry name" value="Zinc_finger_PHD-type_CS"/>
</dbReference>
<keyword evidence="2" id="KW-0479">Metal-binding</keyword>
<dbReference type="Pfam" id="PF00628">
    <property type="entry name" value="PHD"/>
    <property type="match status" value="1"/>
</dbReference>
<organism evidence="11 12">
    <name type="scientific">Dendrobium catenatum</name>
    <dbReference type="NCBI Taxonomy" id="906689"/>
    <lineage>
        <taxon>Eukaryota</taxon>
        <taxon>Viridiplantae</taxon>
        <taxon>Streptophyta</taxon>
        <taxon>Embryophyta</taxon>
        <taxon>Tracheophyta</taxon>
        <taxon>Spermatophyta</taxon>
        <taxon>Magnoliopsida</taxon>
        <taxon>Liliopsida</taxon>
        <taxon>Asparagales</taxon>
        <taxon>Orchidaceae</taxon>
        <taxon>Epidendroideae</taxon>
        <taxon>Malaxideae</taxon>
        <taxon>Dendrobiinae</taxon>
        <taxon>Dendrobium</taxon>
    </lineage>
</organism>
<dbReference type="InterPro" id="IPR027417">
    <property type="entry name" value="P-loop_NTPase"/>
</dbReference>
<dbReference type="CDD" id="cd15517">
    <property type="entry name" value="PHD_TCF19_like"/>
    <property type="match status" value="1"/>
</dbReference>
<dbReference type="InterPro" id="IPR052583">
    <property type="entry name" value="ATP-helicase/E3_Ub-Ligase"/>
</dbReference>
<dbReference type="GO" id="GO:0016787">
    <property type="term" value="F:hydrolase activity"/>
    <property type="evidence" value="ECO:0007669"/>
    <property type="project" value="UniProtKB-KW"/>
</dbReference>
<evidence type="ECO:0000259" key="10">
    <source>
        <dbReference type="PROSITE" id="PS51194"/>
    </source>
</evidence>
<dbReference type="PANTHER" id="PTHR45865">
    <property type="entry name" value="E3 UBIQUITIN-PROTEIN LIGASE SHPRH FAMILY MEMBER"/>
    <property type="match status" value="1"/>
</dbReference>
<dbReference type="SMART" id="SM00487">
    <property type="entry name" value="DEXDc"/>
    <property type="match status" value="1"/>
</dbReference>
<accession>A0A2I0VN85</accession>
<dbReference type="SMART" id="SM00249">
    <property type="entry name" value="PHD"/>
    <property type="match status" value="1"/>
</dbReference>
<evidence type="ECO:0000256" key="1">
    <source>
        <dbReference type="ARBA" id="ARBA00008438"/>
    </source>
</evidence>
<dbReference type="GO" id="GO:0005524">
    <property type="term" value="F:ATP binding"/>
    <property type="evidence" value="ECO:0007669"/>
    <property type="project" value="InterPro"/>
</dbReference>
<dbReference type="CDD" id="cd18793">
    <property type="entry name" value="SF2_C_SNF"/>
    <property type="match status" value="1"/>
</dbReference>
<dbReference type="PROSITE" id="PS51194">
    <property type="entry name" value="HELICASE_CTER"/>
    <property type="match status" value="1"/>
</dbReference>
<dbReference type="InterPro" id="IPR049730">
    <property type="entry name" value="SNF2/RAD54-like_C"/>
</dbReference>
<evidence type="ECO:0000256" key="7">
    <source>
        <dbReference type="SAM" id="MobiDB-lite"/>
    </source>
</evidence>
<dbReference type="InterPro" id="IPR001965">
    <property type="entry name" value="Znf_PHD"/>
</dbReference>
<dbReference type="InterPro" id="IPR014001">
    <property type="entry name" value="Helicase_ATP-bd"/>
</dbReference>
<dbReference type="InterPro" id="IPR001650">
    <property type="entry name" value="Helicase_C-like"/>
</dbReference>
<evidence type="ECO:0000313" key="11">
    <source>
        <dbReference type="EMBL" id="PKU64874.1"/>
    </source>
</evidence>
<dbReference type="SUPFAM" id="SSF57903">
    <property type="entry name" value="FYVE/PHD zinc finger"/>
    <property type="match status" value="1"/>
</dbReference>
<dbReference type="PROSITE" id="PS51192">
    <property type="entry name" value="HELICASE_ATP_BIND_1"/>
    <property type="match status" value="1"/>
</dbReference>
<gene>
    <name evidence="11" type="ORF">MA16_Dca022323</name>
</gene>
<dbReference type="Proteomes" id="UP000233837">
    <property type="component" value="Unassembled WGS sequence"/>
</dbReference>
<dbReference type="Pfam" id="PF21325">
    <property type="entry name" value="SHPRH_helical-1st"/>
    <property type="match status" value="1"/>
</dbReference>
<dbReference type="SUPFAM" id="SSF57850">
    <property type="entry name" value="RING/U-box"/>
    <property type="match status" value="1"/>
</dbReference>
<keyword evidence="5" id="KW-0862">Zinc</keyword>
<evidence type="ECO:0000256" key="5">
    <source>
        <dbReference type="ARBA" id="ARBA00022833"/>
    </source>
</evidence>
<name>A0A2I0VN85_9ASPA</name>
<dbReference type="SUPFAM" id="SSF52540">
    <property type="entry name" value="P-loop containing nucleoside triphosphate hydrolases"/>
    <property type="match status" value="2"/>
</dbReference>
<dbReference type="InterPro" id="IPR001841">
    <property type="entry name" value="Znf_RING"/>
</dbReference>
<dbReference type="InterPro" id="IPR048686">
    <property type="entry name" value="SHPRH_helical_1st"/>
</dbReference>
<feature type="domain" description="RING-type" evidence="8">
    <location>
        <begin position="1355"/>
        <end position="1404"/>
    </location>
</feature>
<dbReference type="EMBL" id="KZ503388">
    <property type="protein sequence ID" value="PKU64874.1"/>
    <property type="molecule type" value="Genomic_DNA"/>
</dbReference>
<dbReference type="STRING" id="906689.A0A2I0VN85"/>
<dbReference type="InterPro" id="IPR011011">
    <property type="entry name" value="Znf_FYVE_PHD"/>
</dbReference>